<accession>A0ABY0FJG3</accession>
<dbReference type="RefSeq" id="WP_129605241.1">
    <property type="nucleotide sequence ID" value="NZ_PRLL01000025.1"/>
</dbReference>
<evidence type="ECO:0000256" key="7">
    <source>
        <dbReference type="ARBA" id="ARBA00032345"/>
    </source>
</evidence>
<dbReference type="InterPro" id="IPR016484">
    <property type="entry name" value="GTPase_Der"/>
</dbReference>
<feature type="binding site" evidence="8">
    <location>
        <begin position="117"/>
        <end position="120"/>
    </location>
    <ligand>
        <name>GTP</name>
        <dbReference type="ChEBI" id="CHEBI:37565"/>
        <label>1</label>
    </ligand>
</feature>
<comment type="subunit">
    <text evidence="8">Associates with the 50S ribosomal subunit.</text>
</comment>
<evidence type="ECO:0000256" key="5">
    <source>
        <dbReference type="ARBA" id="ARBA00022741"/>
    </source>
</evidence>
<dbReference type="InterPro" id="IPR005225">
    <property type="entry name" value="Small_GTP-bd"/>
</dbReference>
<dbReference type="EMBL" id="PRLL01000025">
    <property type="protein sequence ID" value="RYC73162.1"/>
    <property type="molecule type" value="Genomic_DNA"/>
</dbReference>
<comment type="function">
    <text evidence="8 9">GTPase that plays an essential role in the late steps of ribosome biogenesis.</text>
</comment>
<feature type="domain" description="G" evidence="10">
    <location>
        <begin position="188"/>
        <end position="305"/>
    </location>
</feature>
<organism evidence="12 13">
    <name type="scientific">Candidatus Nanosyncoccus nanoralicus</name>
    <dbReference type="NCBI Taxonomy" id="2171996"/>
    <lineage>
        <taxon>Bacteria</taxon>
        <taxon>Candidatus Saccharimonadota</taxon>
        <taxon>Candidatus Nanosyncoccalia</taxon>
        <taxon>Candidatus Nanosyncoccales</taxon>
        <taxon>Candidatus Nanosyncoccaceae</taxon>
        <taxon>Candidatus Nanosyncoccus</taxon>
    </lineage>
</organism>
<sequence length="475" mass="53257">MKKLPIVALIGQTNAGKSSLLNRLAHKNIAIVAREAGTTRDNVVATIDNAFTLIDTAGLKNPEDDFEASIQDQIEDAIEVADLILVTVDSTKYPDFRDLEISRSALKSKKPVFLILNKSDLKESLEPFEYLKFGIKETEIFKTSATTGFGISALKYHIFEELKITPKAEAAEESKINLDENGNPLIKLALIGRPNVGKSSLFNRLGQKQQAIVSSKQGTTRDINRIRIKFKGQTIEILDTAGLRKPGKREVGIEKFSAIRTLAAIEEADICALLIDAKEPHSKLDQSLAGQIIEAGKGIIMVLTKADLLDNSTPVTSNFEDKTRTVEYTEIDHILNQLERDYNFLSFAPVLITSSETGKNVTKLFELVTEIDIARHTEVKTSDLNKILREATASHPPAGLKNTHPKLKYITQTDTCPPWFVIHGREMELLHWSYKRYLERKIREIYPFIGTPIIFSFHNDRASGPRKSYRNQKQD</sequence>
<dbReference type="HAMAP" id="MF_00195">
    <property type="entry name" value="GTPase_Der"/>
    <property type="match status" value="1"/>
</dbReference>
<evidence type="ECO:0000313" key="12">
    <source>
        <dbReference type="EMBL" id="RYC73162.1"/>
    </source>
</evidence>
<evidence type="ECO:0000259" key="10">
    <source>
        <dbReference type="Pfam" id="PF01926"/>
    </source>
</evidence>
<dbReference type="PANTHER" id="PTHR43834">
    <property type="entry name" value="GTPASE DER"/>
    <property type="match status" value="1"/>
</dbReference>
<feature type="domain" description="G" evidence="10">
    <location>
        <begin position="7"/>
        <end position="118"/>
    </location>
</feature>
<dbReference type="Pfam" id="PF01926">
    <property type="entry name" value="MMR_HSR1"/>
    <property type="match status" value="2"/>
</dbReference>
<evidence type="ECO:0000256" key="3">
    <source>
        <dbReference type="ARBA" id="ARBA00022517"/>
    </source>
</evidence>
<dbReference type="InterPro" id="IPR006073">
    <property type="entry name" value="GTP-bd"/>
</dbReference>
<dbReference type="CDD" id="cd04164">
    <property type="entry name" value="trmE"/>
    <property type="match status" value="1"/>
</dbReference>
<evidence type="ECO:0000256" key="6">
    <source>
        <dbReference type="ARBA" id="ARBA00023134"/>
    </source>
</evidence>
<dbReference type="SUPFAM" id="SSF52540">
    <property type="entry name" value="P-loop containing nucleoside triphosphate hydrolases"/>
    <property type="match status" value="2"/>
</dbReference>
<gene>
    <name evidence="8 12" type="primary">der</name>
    <name evidence="12" type="ORF">G3KMM_00526</name>
</gene>
<keyword evidence="5 8" id="KW-0547">Nucleotide-binding</keyword>
<feature type="binding site" evidence="8">
    <location>
        <begin position="239"/>
        <end position="243"/>
    </location>
    <ligand>
        <name>GTP</name>
        <dbReference type="ChEBI" id="CHEBI:37565"/>
        <label>2</label>
    </ligand>
</feature>
<name>A0ABY0FJG3_9BACT</name>
<dbReference type="InterPro" id="IPR027417">
    <property type="entry name" value="P-loop_NTPase"/>
</dbReference>
<dbReference type="NCBIfam" id="TIGR00231">
    <property type="entry name" value="small_GTP"/>
    <property type="match status" value="2"/>
</dbReference>
<dbReference type="InterPro" id="IPR031168">
    <property type="entry name" value="G_TrmE"/>
</dbReference>
<reference evidence="12 13" key="1">
    <citation type="journal article" date="2018" name="bioRxiv">
        <title>Evidence of independent acquisition and adaption of ultra-small bacteria to human hosts across the highly diverse yet reduced genomes of the phylum Saccharibacteria.</title>
        <authorList>
            <person name="McLean J.S."/>
            <person name="Bor B."/>
            <person name="To T.T."/>
            <person name="Liu Q."/>
            <person name="Kearns K.A."/>
            <person name="Solden L.M."/>
            <person name="Wrighton K.C."/>
            <person name="He X."/>
            <person name="Shi W."/>
        </authorList>
    </citation>
    <scope>NUCLEOTIDE SEQUENCE [LARGE SCALE GENOMIC DNA]</scope>
    <source>
        <strain evidence="12 13">TM7_KMM_G3_1_HOT_351</strain>
    </source>
</reference>
<evidence type="ECO:0000313" key="13">
    <source>
        <dbReference type="Proteomes" id="UP001191004"/>
    </source>
</evidence>
<dbReference type="Pfam" id="PF14714">
    <property type="entry name" value="KH_dom-like"/>
    <property type="match status" value="1"/>
</dbReference>
<proteinExistence type="inferred from homology"/>
<evidence type="ECO:0000256" key="9">
    <source>
        <dbReference type="RuleBase" id="RU004481"/>
    </source>
</evidence>
<dbReference type="PRINTS" id="PR00449">
    <property type="entry name" value="RASTRNSFRMNG"/>
</dbReference>
<keyword evidence="3 8" id="KW-0690">Ribosome biogenesis</keyword>
<evidence type="ECO:0000256" key="2">
    <source>
        <dbReference type="ARBA" id="ARBA00020953"/>
    </source>
</evidence>
<comment type="caution">
    <text evidence="12">The sequence shown here is derived from an EMBL/GenBank/DDBJ whole genome shotgun (WGS) entry which is preliminary data.</text>
</comment>
<evidence type="ECO:0000256" key="8">
    <source>
        <dbReference type="HAMAP-Rule" id="MF_00195"/>
    </source>
</evidence>
<evidence type="ECO:0000256" key="1">
    <source>
        <dbReference type="ARBA" id="ARBA00008279"/>
    </source>
</evidence>
<keyword evidence="6 8" id="KW-0342">GTP-binding</keyword>
<dbReference type="Proteomes" id="UP001191004">
    <property type="component" value="Unassembled WGS sequence"/>
</dbReference>
<dbReference type="NCBIfam" id="TIGR03594">
    <property type="entry name" value="GTPase_EngA"/>
    <property type="match status" value="1"/>
</dbReference>
<dbReference type="CDD" id="cd01895">
    <property type="entry name" value="EngA2"/>
    <property type="match status" value="1"/>
</dbReference>
<dbReference type="Gene3D" id="3.30.300.20">
    <property type="match status" value="1"/>
</dbReference>
<evidence type="ECO:0000256" key="4">
    <source>
        <dbReference type="ARBA" id="ARBA00022737"/>
    </source>
</evidence>
<feature type="domain" description="GTPase Der C-terminal KH-domain-like" evidence="11">
    <location>
        <begin position="379"/>
        <end position="457"/>
    </location>
</feature>
<reference evidence="12 13" key="2">
    <citation type="journal article" date="2020" name="Cell Rep.">
        <title>Acquisition and Adaptation of Ultra-small Parasitic Reduced Genome Bacteria to Mammalian Hosts.</title>
        <authorList>
            <person name="McLean J.S."/>
            <person name="Bor B."/>
            <person name="Kerns K.A."/>
            <person name="Liu Q."/>
            <person name="To T.T."/>
            <person name="Solden L."/>
            <person name="Hendrickson E.L."/>
            <person name="Wrighton K."/>
            <person name="Shi W."/>
            <person name="He X."/>
        </authorList>
    </citation>
    <scope>NUCLEOTIDE SEQUENCE [LARGE SCALE GENOMIC DNA]</scope>
    <source>
        <strain evidence="12 13">TM7_KMM_G3_1_HOT_351</strain>
    </source>
</reference>
<feature type="binding site" evidence="8">
    <location>
        <begin position="55"/>
        <end position="59"/>
    </location>
    <ligand>
        <name>GTP</name>
        <dbReference type="ChEBI" id="CHEBI:37565"/>
        <label>1</label>
    </ligand>
</feature>
<dbReference type="PROSITE" id="PS51419">
    <property type="entry name" value="RAB"/>
    <property type="match status" value="1"/>
</dbReference>
<keyword evidence="4 9" id="KW-0677">Repeat</keyword>
<dbReference type="PANTHER" id="PTHR43834:SF6">
    <property type="entry name" value="GTPASE DER"/>
    <property type="match status" value="1"/>
</dbReference>
<dbReference type="InterPro" id="IPR032859">
    <property type="entry name" value="KH_dom-like"/>
</dbReference>
<dbReference type="PIRSF" id="PIRSF006485">
    <property type="entry name" value="GTP-binding_EngA"/>
    <property type="match status" value="1"/>
</dbReference>
<keyword evidence="13" id="KW-1185">Reference proteome</keyword>
<protein>
    <recommendedName>
        <fullName evidence="2 8">GTPase Der</fullName>
    </recommendedName>
    <alternativeName>
        <fullName evidence="7 8">GTP-binding protein EngA</fullName>
    </alternativeName>
</protein>
<comment type="caution">
    <text evidence="8">Lacks conserved residue(s) required for the propagation of feature annotation.</text>
</comment>
<dbReference type="InterPro" id="IPR015946">
    <property type="entry name" value="KH_dom-like_a/b"/>
</dbReference>
<comment type="similarity">
    <text evidence="1 8 9">Belongs to the TRAFAC class TrmE-Era-EngA-EngB-Septin-like GTPase superfamily. EngA (Der) GTPase family.</text>
</comment>
<evidence type="ECO:0000259" key="11">
    <source>
        <dbReference type="Pfam" id="PF14714"/>
    </source>
</evidence>
<feature type="binding site" evidence="8">
    <location>
        <begin position="192"/>
        <end position="199"/>
    </location>
    <ligand>
        <name>GTP</name>
        <dbReference type="ChEBI" id="CHEBI:37565"/>
        <label>2</label>
    </ligand>
</feature>
<dbReference type="Gene3D" id="3.40.50.300">
    <property type="entry name" value="P-loop containing nucleotide triphosphate hydrolases"/>
    <property type="match status" value="2"/>
</dbReference>